<proteinExistence type="predicted"/>
<feature type="compositionally biased region" description="Basic and acidic residues" evidence="1">
    <location>
        <begin position="58"/>
        <end position="78"/>
    </location>
</feature>
<feature type="compositionally biased region" description="Acidic residues" evidence="1">
    <location>
        <begin position="182"/>
        <end position="201"/>
    </location>
</feature>
<dbReference type="Pfam" id="PF07485">
    <property type="entry name" value="DUF1529"/>
    <property type="match status" value="1"/>
</dbReference>
<accession>A0A811BRF1</accession>
<sequence>MGAERERRHHGADECKDGACVLCVKKKEEAAPAPSPSGEAALPARSINKSPRKQKKKTTPESTDHRRQTRVHKCEGKGKKTREKAHAYTHAMTDYETLAWSRAALDESTLSADDGEAALRGILWKYVSDTHGYVSSASDTDDDDDDDGGNDEDQLFFDRHYSARAALVHRGASPTQSRDRAEDEDGFVDDGDDDDNDDDDEFHTGERAWTGQCTGAGQRDGVYIAEDAEDAGARMAWLPNRGDEGAVDGEGAGEEGDVQRAYADALTGALGNVDEVHLHGDGSVALRKERRLPVLLMGGVAAPAKIADASLTVAQAGDGVTVLLGEVALLGDEVGAAERALLADDAGAVVTALHNHWVSDPTLYYLHFQALTRDPAAFLNAIAPWWRSL</sequence>
<reference evidence="2" key="1">
    <citation type="submission" date="2021-04" db="EMBL/GenBank/DDBJ databases">
        <title>Draft Genome Sequence of Pandoravirus japonicus, Isolated from the Sabaishi River of Niigata, Japan.</title>
        <authorList>
            <person name="Hosokawa N."/>
            <person name="Takahashi H."/>
            <person name="Aoki K."/>
            <person name="Takemura M."/>
        </authorList>
    </citation>
    <scope>NUCLEOTIDE SEQUENCE</scope>
</reference>
<evidence type="ECO:0000313" key="2">
    <source>
        <dbReference type="EMBL" id="BCU02911.1"/>
    </source>
</evidence>
<protein>
    <submittedName>
        <fullName evidence="2">Uncharacterized protein</fullName>
    </submittedName>
</protein>
<evidence type="ECO:0000256" key="1">
    <source>
        <dbReference type="SAM" id="MobiDB-lite"/>
    </source>
</evidence>
<dbReference type="EMBL" id="LC625835">
    <property type="protein sequence ID" value="BCU02911.1"/>
    <property type="molecule type" value="Genomic_DNA"/>
</dbReference>
<dbReference type="Proteomes" id="UP001253637">
    <property type="component" value="Segment"/>
</dbReference>
<name>A0A811BRF1_9VIRU</name>
<dbReference type="InterPro" id="IPR011094">
    <property type="entry name" value="Uncharacterised_LppY/LpqO"/>
</dbReference>
<evidence type="ECO:0000313" key="3">
    <source>
        <dbReference type="Proteomes" id="UP001253637"/>
    </source>
</evidence>
<organism evidence="2 3">
    <name type="scientific">Pandoravirus japonicus</name>
    <dbReference type="NCBI Taxonomy" id="2823154"/>
    <lineage>
        <taxon>Viruses</taxon>
        <taxon>Pandoravirus</taxon>
    </lineage>
</organism>
<feature type="region of interest" description="Disordered" evidence="1">
    <location>
        <begin position="168"/>
        <end position="214"/>
    </location>
</feature>
<feature type="region of interest" description="Disordered" evidence="1">
    <location>
        <begin position="28"/>
        <end position="86"/>
    </location>
</feature>